<dbReference type="Gene3D" id="3.90.1720.10">
    <property type="entry name" value="endopeptidase domain like (from Nostoc punctiforme)"/>
    <property type="match status" value="1"/>
</dbReference>
<sequence>MKKVFWAVESILIFLVLSALTTALTKNIYASVLIENFKSQGVFCPEKSTRQVYIYEVPSEEERPCYTMMGDTILPGAAGDILLSLNSEMDIPFVKEFVSFFAGGHATIVLDDYADGDVFADEQMIAETTGLNPDCNLSVIDSKRYWASSIPYASMVGLRVRVTERERKKVISKAISLVGDPYNYLFIGNTTKTSYCSDLVSKAYASVGVNLNKDGFTTSVYDLVVSGETYISYYQYFDADGIRHIYYLA</sequence>
<evidence type="ECO:0000313" key="1">
    <source>
        <dbReference type="EMBL" id="HIT50114.1"/>
    </source>
</evidence>
<protein>
    <recommendedName>
        <fullName evidence="3">Permuted papain-like amidase YaeF/Yiix C92 family enzyme</fullName>
    </recommendedName>
</protein>
<organism evidence="1 2">
    <name type="scientific">Candidatus Pelethenecus faecipullorum</name>
    <dbReference type="NCBI Taxonomy" id="2840900"/>
    <lineage>
        <taxon>Bacteria</taxon>
        <taxon>Bacillati</taxon>
        <taxon>Mycoplasmatota</taxon>
        <taxon>Mollicutes</taxon>
        <taxon>Candidatus Pelethenecus</taxon>
    </lineage>
</organism>
<dbReference type="Proteomes" id="UP000886758">
    <property type="component" value="Unassembled WGS sequence"/>
</dbReference>
<dbReference type="SUPFAM" id="SSF54001">
    <property type="entry name" value="Cysteine proteinases"/>
    <property type="match status" value="1"/>
</dbReference>
<evidence type="ECO:0000313" key="2">
    <source>
        <dbReference type="Proteomes" id="UP000886758"/>
    </source>
</evidence>
<accession>A0A9D1GRX9</accession>
<dbReference type="Pfam" id="PF05708">
    <property type="entry name" value="Peptidase_C92"/>
    <property type="match status" value="1"/>
</dbReference>
<reference evidence="1" key="1">
    <citation type="submission" date="2020-10" db="EMBL/GenBank/DDBJ databases">
        <authorList>
            <person name="Gilroy R."/>
        </authorList>
    </citation>
    <scope>NUCLEOTIDE SEQUENCE</scope>
    <source>
        <strain evidence="1">ChiW17-6978</strain>
    </source>
</reference>
<dbReference type="InterPro" id="IPR038765">
    <property type="entry name" value="Papain-like_cys_pep_sf"/>
</dbReference>
<dbReference type="AlphaFoldDB" id="A0A9D1GRX9"/>
<reference evidence="1" key="2">
    <citation type="journal article" date="2021" name="PeerJ">
        <title>Extensive microbial diversity within the chicken gut microbiome revealed by metagenomics and culture.</title>
        <authorList>
            <person name="Gilroy R."/>
            <person name="Ravi A."/>
            <person name="Getino M."/>
            <person name="Pursley I."/>
            <person name="Horton D.L."/>
            <person name="Alikhan N.F."/>
            <person name="Baker D."/>
            <person name="Gharbi K."/>
            <person name="Hall N."/>
            <person name="Watson M."/>
            <person name="Adriaenssens E.M."/>
            <person name="Foster-Nyarko E."/>
            <person name="Jarju S."/>
            <person name="Secka A."/>
            <person name="Antonio M."/>
            <person name="Oren A."/>
            <person name="Chaudhuri R.R."/>
            <person name="La Ragione R."/>
            <person name="Hildebrand F."/>
            <person name="Pallen M.J."/>
        </authorList>
    </citation>
    <scope>NUCLEOTIDE SEQUENCE</scope>
    <source>
        <strain evidence="1">ChiW17-6978</strain>
    </source>
</reference>
<proteinExistence type="predicted"/>
<gene>
    <name evidence="1" type="ORF">IAD46_03705</name>
</gene>
<evidence type="ECO:0008006" key="3">
    <source>
        <dbReference type="Google" id="ProtNLM"/>
    </source>
</evidence>
<comment type="caution">
    <text evidence="1">The sequence shown here is derived from an EMBL/GenBank/DDBJ whole genome shotgun (WGS) entry which is preliminary data.</text>
</comment>
<dbReference type="InterPro" id="IPR024453">
    <property type="entry name" value="Peptidase_C92"/>
</dbReference>
<name>A0A9D1GRX9_9MOLU</name>
<dbReference type="EMBL" id="DVLF01000112">
    <property type="protein sequence ID" value="HIT50114.1"/>
    <property type="molecule type" value="Genomic_DNA"/>
</dbReference>